<dbReference type="SMART" id="SM00448">
    <property type="entry name" value="REC"/>
    <property type="match status" value="1"/>
</dbReference>
<evidence type="ECO:0000313" key="7">
    <source>
        <dbReference type="Proteomes" id="UP000238701"/>
    </source>
</evidence>
<dbReference type="GO" id="GO:0052621">
    <property type="term" value="F:diguanylate cyclase activity"/>
    <property type="evidence" value="ECO:0007669"/>
    <property type="project" value="UniProtKB-EC"/>
</dbReference>
<evidence type="ECO:0000256" key="1">
    <source>
        <dbReference type="ARBA" id="ARBA00012528"/>
    </source>
</evidence>
<dbReference type="Gene3D" id="3.40.50.2300">
    <property type="match status" value="1"/>
</dbReference>
<dbReference type="PROSITE" id="PS50110">
    <property type="entry name" value="RESPONSE_REGULATORY"/>
    <property type="match status" value="1"/>
</dbReference>
<dbReference type="InterPro" id="IPR029787">
    <property type="entry name" value="Nucleotide_cyclase"/>
</dbReference>
<dbReference type="FunFam" id="3.30.70.270:FF:000001">
    <property type="entry name" value="Diguanylate cyclase domain protein"/>
    <property type="match status" value="1"/>
</dbReference>
<dbReference type="SUPFAM" id="SSF55073">
    <property type="entry name" value="Nucleotide cyclase"/>
    <property type="match status" value="1"/>
</dbReference>
<reference evidence="7" key="1">
    <citation type="submission" date="2018-02" db="EMBL/GenBank/DDBJ databases">
        <authorList>
            <person name="Hausmann B."/>
        </authorList>
    </citation>
    <scope>NUCLEOTIDE SEQUENCE [LARGE SCALE GENOMIC DNA]</scope>
    <source>
        <strain evidence="7">Peat soil MAG SbA1</strain>
    </source>
</reference>
<evidence type="ECO:0000256" key="3">
    <source>
        <dbReference type="PROSITE-ProRule" id="PRU00169"/>
    </source>
</evidence>
<dbReference type="GO" id="GO:0005886">
    <property type="term" value="C:plasma membrane"/>
    <property type="evidence" value="ECO:0007669"/>
    <property type="project" value="TreeGrafter"/>
</dbReference>
<dbReference type="OrthoDB" id="9804955at2"/>
<dbReference type="AlphaFoldDB" id="A0A2U3KZQ0"/>
<dbReference type="PROSITE" id="PS50887">
    <property type="entry name" value="GGDEF"/>
    <property type="match status" value="1"/>
</dbReference>
<evidence type="ECO:0000313" key="6">
    <source>
        <dbReference type="EMBL" id="SPF45166.1"/>
    </source>
</evidence>
<dbReference type="GO" id="GO:1902201">
    <property type="term" value="P:negative regulation of bacterial-type flagellum-dependent cell motility"/>
    <property type="evidence" value="ECO:0007669"/>
    <property type="project" value="TreeGrafter"/>
</dbReference>
<evidence type="ECO:0000256" key="2">
    <source>
        <dbReference type="ARBA" id="ARBA00034247"/>
    </source>
</evidence>
<name>A0A2U3KZQ0_9BACT</name>
<gene>
    <name evidence="6" type="ORF">SBA1_560034</name>
</gene>
<dbReference type="InterPro" id="IPR000160">
    <property type="entry name" value="GGDEF_dom"/>
</dbReference>
<dbReference type="EMBL" id="OMOD01000151">
    <property type="protein sequence ID" value="SPF45166.1"/>
    <property type="molecule type" value="Genomic_DNA"/>
</dbReference>
<feature type="domain" description="Response regulatory" evidence="4">
    <location>
        <begin position="2"/>
        <end position="119"/>
    </location>
</feature>
<accession>A0A2U3KZQ0</accession>
<dbReference type="PANTHER" id="PTHR45138:SF9">
    <property type="entry name" value="DIGUANYLATE CYCLASE DGCM-RELATED"/>
    <property type="match status" value="1"/>
</dbReference>
<dbReference type="Proteomes" id="UP000238701">
    <property type="component" value="Unassembled WGS sequence"/>
</dbReference>
<dbReference type="SUPFAM" id="SSF52172">
    <property type="entry name" value="CheY-like"/>
    <property type="match status" value="1"/>
</dbReference>
<feature type="domain" description="GGDEF" evidence="5">
    <location>
        <begin position="162"/>
        <end position="296"/>
    </location>
</feature>
<organism evidence="6 7">
    <name type="scientific">Candidatus Sulfotelmatobacter kueseliae</name>
    <dbReference type="NCBI Taxonomy" id="2042962"/>
    <lineage>
        <taxon>Bacteria</taxon>
        <taxon>Pseudomonadati</taxon>
        <taxon>Acidobacteriota</taxon>
        <taxon>Terriglobia</taxon>
        <taxon>Terriglobales</taxon>
        <taxon>Candidatus Korobacteraceae</taxon>
        <taxon>Candidatus Sulfotelmatobacter</taxon>
    </lineage>
</organism>
<evidence type="ECO:0000259" key="4">
    <source>
        <dbReference type="PROSITE" id="PS50110"/>
    </source>
</evidence>
<dbReference type="EC" id="2.7.7.65" evidence="1"/>
<dbReference type="CDD" id="cd01949">
    <property type="entry name" value="GGDEF"/>
    <property type="match status" value="1"/>
</dbReference>
<dbReference type="InterPro" id="IPR011006">
    <property type="entry name" value="CheY-like_superfamily"/>
</dbReference>
<dbReference type="GO" id="GO:0000160">
    <property type="term" value="P:phosphorelay signal transduction system"/>
    <property type="evidence" value="ECO:0007669"/>
    <property type="project" value="InterPro"/>
</dbReference>
<dbReference type="Pfam" id="PF00072">
    <property type="entry name" value="Response_reg"/>
    <property type="match status" value="1"/>
</dbReference>
<keyword evidence="3" id="KW-0597">Phosphoprotein</keyword>
<dbReference type="PANTHER" id="PTHR45138">
    <property type="entry name" value="REGULATORY COMPONENTS OF SENSORY TRANSDUCTION SYSTEM"/>
    <property type="match status" value="1"/>
</dbReference>
<dbReference type="SMART" id="SM00267">
    <property type="entry name" value="GGDEF"/>
    <property type="match status" value="1"/>
</dbReference>
<dbReference type="InterPro" id="IPR001789">
    <property type="entry name" value="Sig_transdc_resp-reg_receiver"/>
</dbReference>
<dbReference type="NCBIfam" id="TIGR00254">
    <property type="entry name" value="GGDEF"/>
    <property type="match status" value="1"/>
</dbReference>
<evidence type="ECO:0000259" key="5">
    <source>
        <dbReference type="PROSITE" id="PS50887"/>
    </source>
</evidence>
<dbReference type="Gene3D" id="3.30.70.270">
    <property type="match status" value="1"/>
</dbReference>
<dbReference type="InterPro" id="IPR050469">
    <property type="entry name" value="Diguanylate_Cyclase"/>
</dbReference>
<dbReference type="Pfam" id="PF00990">
    <property type="entry name" value="GGDEF"/>
    <property type="match status" value="1"/>
</dbReference>
<dbReference type="GO" id="GO:0043709">
    <property type="term" value="P:cell adhesion involved in single-species biofilm formation"/>
    <property type="evidence" value="ECO:0007669"/>
    <property type="project" value="TreeGrafter"/>
</dbReference>
<proteinExistence type="predicted"/>
<feature type="modified residue" description="4-aspartylphosphate" evidence="3">
    <location>
        <position position="52"/>
    </location>
</feature>
<comment type="catalytic activity">
    <reaction evidence="2">
        <text>2 GTP = 3',3'-c-di-GMP + 2 diphosphate</text>
        <dbReference type="Rhea" id="RHEA:24898"/>
        <dbReference type="ChEBI" id="CHEBI:33019"/>
        <dbReference type="ChEBI" id="CHEBI:37565"/>
        <dbReference type="ChEBI" id="CHEBI:58805"/>
        <dbReference type="EC" id="2.7.7.65"/>
    </reaction>
</comment>
<sequence length="306" mass="33670">MKILLVEDSYIERRKLGAFLDDWGFEHVGVGSGTEAVKLLEAPDPPNLALLDWLLPGLDGIDVLRRIRKIDQGNYIYTIMLTAKSQKKDRMIAMEAGADDYLSKPVDSGELRSRIMVGKRILELQQSLRFAATHDFLTNLLNRSEILAALDREFARGGREGKPTTVILADIDHFKRVNDTLGHAAGDEVLKEVARRLKLDLRPYDVVGRLGGEEFLIILPGCSLTAGARRADSIRNLVGKDPVNTPFGTASTTISMGVTSTCSSRDRSVEEFLREADLSLYAAKKNGRNRVEIFTAASKAAAAGEI</sequence>
<protein>
    <recommendedName>
        <fullName evidence="1">diguanylate cyclase</fullName>
        <ecNumber evidence="1">2.7.7.65</ecNumber>
    </recommendedName>
</protein>
<dbReference type="CDD" id="cd17574">
    <property type="entry name" value="REC_OmpR"/>
    <property type="match status" value="1"/>
</dbReference>
<dbReference type="InterPro" id="IPR043128">
    <property type="entry name" value="Rev_trsase/Diguanyl_cyclase"/>
</dbReference>